<gene>
    <name evidence="1" type="ordered locus">EUBREC_0169</name>
</gene>
<evidence type="ECO:0000313" key="2">
    <source>
        <dbReference type="Proteomes" id="UP000001477"/>
    </source>
</evidence>
<dbReference type="Proteomes" id="UP000001477">
    <property type="component" value="Chromosome"/>
</dbReference>
<organism evidence="1 2">
    <name type="scientific">Agathobacter rectalis (strain ATCC 33656 / DSM 3377 / JCM 17463 / KCTC 5835 / VPI 0990)</name>
    <name type="common">Eubacterium rectale</name>
    <dbReference type="NCBI Taxonomy" id="515619"/>
    <lineage>
        <taxon>Bacteria</taxon>
        <taxon>Bacillati</taxon>
        <taxon>Bacillota</taxon>
        <taxon>Clostridia</taxon>
        <taxon>Lachnospirales</taxon>
        <taxon>Lachnospiraceae</taxon>
        <taxon>Agathobacter</taxon>
    </lineage>
</organism>
<dbReference type="HOGENOM" id="CLU_2861077_0_0_9"/>
<dbReference type="AlphaFoldDB" id="C4ZAB3"/>
<dbReference type="EMBL" id="CP001107">
    <property type="protein sequence ID" value="ACR73974.1"/>
    <property type="molecule type" value="Genomic_DNA"/>
</dbReference>
<dbReference type="PaxDb" id="515619-EUBREC_0169"/>
<reference evidence="1 2" key="1">
    <citation type="journal article" date="2009" name="Proc. Natl. Acad. Sci. U.S.A.">
        <title>Characterizing a model human gut microbiota composed of members of its two dominant bacterial phyla.</title>
        <authorList>
            <person name="Mahowald M.A."/>
            <person name="Rey F.E."/>
            <person name="Seedorf H."/>
            <person name="Turnbaugh P.J."/>
            <person name="Fulton R.S."/>
            <person name="Wollam A."/>
            <person name="Shah N."/>
            <person name="Wang C."/>
            <person name="Magrini V."/>
            <person name="Wilson R.K."/>
            <person name="Cantarel B.L."/>
            <person name="Coutinho P.M."/>
            <person name="Henrissat B."/>
            <person name="Crock L.W."/>
            <person name="Russell A."/>
            <person name="Verberkmoes N.C."/>
            <person name="Hettich R.L."/>
            <person name="Gordon J.I."/>
        </authorList>
    </citation>
    <scope>NUCLEOTIDE SEQUENCE [LARGE SCALE GENOMIC DNA]</scope>
    <source>
        <strain evidence="2">ATCC 33656 / DSM 3377 / JCM 17463 / KCTC 5835 / LMG 30912 / VPI 0990</strain>
    </source>
</reference>
<proteinExistence type="predicted"/>
<dbReference type="KEGG" id="ere:EUBREC_0169"/>
<evidence type="ECO:0000313" key="1">
    <source>
        <dbReference type="EMBL" id="ACR73974.1"/>
    </source>
</evidence>
<protein>
    <submittedName>
        <fullName evidence="1">Uncharacterized protein</fullName>
    </submittedName>
</protein>
<sequence>MASLPIAIFNFKGEVQESNLRPLPELVLRLSAALSSLKAVAGYGNSFAIIYIVPLLNRFTKHLP</sequence>
<accession>C4ZAB3</accession>
<name>C4ZAB3_AGARV</name>
<dbReference type="STRING" id="515619.EUBREC_0169"/>